<dbReference type="InterPro" id="IPR004446">
    <property type="entry name" value="Heptose_bisP_phosphatase"/>
</dbReference>
<dbReference type="SUPFAM" id="SSF56784">
    <property type="entry name" value="HAD-like"/>
    <property type="match status" value="1"/>
</dbReference>
<evidence type="ECO:0000313" key="8">
    <source>
        <dbReference type="EMBL" id="GAA4883608.1"/>
    </source>
</evidence>
<accession>A0ABP9EU96</accession>
<evidence type="ECO:0000256" key="6">
    <source>
        <dbReference type="ARBA" id="ARBA00023277"/>
    </source>
</evidence>
<dbReference type="RefSeq" id="WP_345701414.1">
    <property type="nucleotide sequence ID" value="NZ_BAABIS010000001.1"/>
</dbReference>
<dbReference type="InterPro" id="IPR006549">
    <property type="entry name" value="HAD-SF_hydro_IIIA"/>
</dbReference>
<dbReference type="NCBIfam" id="TIGR01662">
    <property type="entry name" value="HAD-SF-IIIA"/>
    <property type="match status" value="1"/>
</dbReference>
<evidence type="ECO:0000256" key="7">
    <source>
        <dbReference type="ARBA" id="ARBA00031828"/>
    </source>
</evidence>
<evidence type="ECO:0000256" key="3">
    <source>
        <dbReference type="ARBA" id="ARBA00022490"/>
    </source>
</evidence>
<dbReference type="NCBIfam" id="TIGR01656">
    <property type="entry name" value="Histidinol-ppas"/>
    <property type="match status" value="1"/>
</dbReference>
<keyword evidence="5" id="KW-0378">Hydrolase</keyword>
<name>A0ABP9EU96_9ACTN</name>
<keyword evidence="4" id="KW-0479">Metal-binding</keyword>
<dbReference type="InterPro" id="IPR036412">
    <property type="entry name" value="HAD-like_sf"/>
</dbReference>
<comment type="subcellular location">
    <subcellularLocation>
        <location evidence="1">Cytoplasm</location>
    </subcellularLocation>
</comment>
<evidence type="ECO:0000313" key="9">
    <source>
        <dbReference type="Proteomes" id="UP001501752"/>
    </source>
</evidence>
<reference evidence="9" key="1">
    <citation type="journal article" date="2019" name="Int. J. Syst. Evol. Microbiol.">
        <title>The Global Catalogue of Microorganisms (GCM) 10K type strain sequencing project: providing services to taxonomists for standard genome sequencing and annotation.</title>
        <authorList>
            <consortium name="The Broad Institute Genomics Platform"/>
            <consortium name="The Broad Institute Genome Sequencing Center for Infectious Disease"/>
            <person name="Wu L."/>
            <person name="Ma J."/>
        </authorList>
    </citation>
    <scope>NUCLEOTIDE SEQUENCE [LARGE SCALE GENOMIC DNA]</scope>
    <source>
        <strain evidence="9">JCM 13006</strain>
    </source>
</reference>
<gene>
    <name evidence="8" type="ORF">GCM10023235_75290</name>
</gene>
<organism evidence="8 9">
    <name type="scientific">Kitasatospora terrestris</name>
    <dbReference type="NCBI Taxonomy" id="258051"/>
    <lineage>
        <taxon>Bacteria</taxon>
        <taxon>Bacillati</taxon>
        <taxon>Actinomycetota</taxon>
        <taxon>Actinomycetes</taxon>
        <taxon>Kitasatosporales</taxon>
        <taxon>Streptomycetaceae</taxon>
        <taxon>Kitasatospora</taxon>
    </lineage>
</organism>
<evidence type="ECO:0000256" key="2">
    <source>
        <dbReference type="ARBA" id="ARBA00005628"/>
    </source>
</evidence>
<evidence type="ECO:0000256" key="1">
    <source>
        <dbReference type="ARBA" id="ARBA00004496"/>
    </source>
</evidence>
<proteinExistence type="inferred from homology"/>
<evidence type="ECO:0000256" key="4">
    <source>
        <dbReference type="ARBA" id="ARBA00022723"/>
    </source>
</evidence>
<dbReference type="InterPro" id="IPR023214">
    <property type="entry name" value="HAD_sf"/>
</dbReference>
<sequence>MAHLTGHHRAAAPGKAPWVRRRQSAVLTRRGDGLAAVLFDRDGTLIEDVAYNHDPGAVYPIPGAREAVAEVRSRGLAVGVVTDQSGVARGVLDRRQVENVNRRVDELFGPFDVWAVCPHGPHDGCDCRRPAPGLVLAAAKCLGVDASRVAVVGDLGADLLAAYAAGATGVLVPTRETPPEEIPAVSLSAADLPSAVNLLLREPPDGGN</sequence>
<dbReference type="PANTHER" id="PTHR42891:SF1">
    <property type="entry name" value="D-GLYCERO-BETA-D-MANNO-HEPTOSE-1,7-BISPHOSPHATE 7-PHOSPHATASE"/>
    <property type="match status" value="1"/>
</dbReference>
<dbReference type="Proteomes" id="UP001501752">
    <property type="component" value="Unassembled WGS sequence"/>
</dbReference>
<dbReference type="PANTHER" id="PTHR42891">
    <property type="entry name" value="D-GLYCERO-BETA-D-MANNO-HEPTOSE-1,7-BISPHOSPHATE 7-PHOSPHATASE"/>
    <property type="match status" value="1"/>
</dbReference>
<dbReference type="EMBL" id="BAABIS010000001">
    <property type="protein sequence ID" value="GAA4883608.1"/>
    <property type="molecule type" value="Genomic_DNA"/>
</dbReference>
<keyword evidence="3" id="KW-0963">Cytoplasm</keyword>
<comment type="similarity">
    <text evidence="2">Belongs to the GmhB family.</text>
</comment>
<dbReference type="Pfam" id="PF13242">
    <property type="entry name" value="Hydrolase_like"/>
    <property type="match status" value="1"/>
</dbReference>
<dbReference type="Gene3D" id="3.40.50.1000">
    <property type="entry name" value="HAD superfamily/HAD-like"/>
    <property type="match status" value="1"/>
</dbReference>
<comment type="caution">
    <text evidence="8">The sequence shown here is derived from an EMBL/GenBank/DDBJ whole genome shotgun (WGS) entry which is preliminary data.</text>
</comment>
<keyword evidence="6" id="KW-0119">Carbohydrate metabolism</keyword>
<evidence type="ECO:0000256" key="5">
    <source>
        <dbReference type="ARBA" id="ARBA00022801"/>
    </source>
</evidence>
<protein>
    <recommendedName>
        <fullName evidence="7">D,D-heptose 1,7-bisphosphate phosphatase</fullName>
    </recommendedName>
</protein>
<dbReference type="InterPro" id="IPR006543">
    <property type="entry name" value="Histidinol-phos"/>
</dbReference>
<keyword evidence="9" id="KW-1185">Reference proteome</keyword>